<evidence type="ECO:0000313" key="2">
    <source>
        <dbReference type="EMBL" id="CAB4551107.1"/>
    </source>
</evidence>
<gene>
    <name evidence="2" type="ORF">UFOPK1506_00450</name>
</gene>
<dbReference type="InterPro" id="IPR050313">
    <property type="entry name" value="Carb_Metab_HTH_regulators"/>
</dbReference>
<dbReference type="EMBL" id="CAEZSV010000060">
    <property type="protein sequence ID" value="CAB4551107.1"/>
    <property type="molecule type" value="Genomic_DNA"/>
</dbReference>
<accession>A0A6J6CI60</accession>
<dbReference type="Gene3D" id="1.10.10.10">
    <property type="entry name" value="Winged helix-like DNA-binding domain superfamily/Winged helix DNA-binding domain"/>
    <property type="match status" value="1"/>
</dbReference>
<proteinExistence type="predicted"/>
<dbReference type="PANTHER" id="PTHR30363">
    <property type="entry name" value="HTH-TYPE TRANSCRIPTIONAL REGULATOR SRLR-RELATED"/>
    <property type="match status" value="1"/>
</dbReference>
<evidence type="ECO:0000256" key="1">
    <source>
        <dbReference type="SAM" id="MobiDB-lite"/>
    </source>
</evidence>
<protein>
    <submittedName>
        <fullName evidence="2">Unannotated protein</fullName>
    </submittedName>
</protein>
<feature type="region of interest" description="Disordered" evidence="1">
    <location>
        <begin position="137"/>
        <end position="156"/>
    </location>
</feature>
<sequence>MAVRSELRHNIVVKLATPELKTREVIARSILENGPSTALALAERLGITPAGIRRHLDALLDDGIIEAREPRSAANVGRGRPSKVFVMTDKGRTSFEHSYDDLAISALRFIAQGESPNNGVRSVSAFARARADEMERKFRSSSSLKKGKSSDTSGSLSGPVSVDALADFLTGEGYAANAHNVPIGIELCQHHCPIAHVAAEFPQLCEMETEVFAKILGTHVQRLATIAHGDGVCTTVIPKSNNHVKSKSTIKNPKNLKRAKGATA</sequence>
<name>A0A6J6CI60_9ZZZZ</name>
<dbReference type="InterPro" id="IPR036390">
    <property type="entry name" value="WH_DNA-bd_sf"/>
</dbReference>
<dbReference type="PANTHER" id="PTHR30363:SF28">
    <property type="entry name" value="TRANSCRIPTIONAL REGULATORY PROTEIN-RELATED"/>
    <property type="match status" value="1"/>
</dbReference>
<dbReference type="SUPFAM" id="SSF46785">
    <property type="entry name" value="Winged helix' DNA-binding domain"/>
    <property type="match status" value="1"/>
</dbReference>
<organism evidence="2">
    <name type="scientific">freshwater metagenome</name>
    <dbReference type="NCBI Taxonomy" id="449393"/>
    <lineage>
        <taxon>unclassified sequences</taxon>
        <taxon>metagenomes</taxon>
        <taxon>ecological metagenomes</taxon>
    </lineage>
</organism>
<dbReference type="Pfam" id="PF13412">
    <property type="entry name" value="HTH_24"/>
    <property type="match status" value="1"/>
</dbReference>
<dbReference type="InterPro" id="IPR036388">
    <property type="entry name" value="WH-like_DNA-bd_sf"/>
</dbReference>
<feature type="compositionally biased region" description="Low complexity" evidence="1">
    <location>
        <begin position="140"/>
        <end position="156"/>
    </location>
</feature>
<dbReference type="CDD" id="cd00090">
    <property type="entry name" value="HTH_ARSR"/>
    <property type="match status" value="1"/>
</dbReference>
<feature type="region of interest" description="Disordered" evidence="1">
    <location>
        <begin position="244"/>
        <end position="264"/>
    </location>
</feature>
<reference evidence="2" key="1">
    <citation type="submission" date="2020-05" db="EMBL/GenBank/DDBJ databases">
        <authorList>
            <person name="Chiriac C."/>
            <person name="Salcher M."/>
            <person name="Ghai R."/>
            <person name="Kavagutti S V."/>
        </authorList>
    </citation>
    <scope>NUCLEOTIDE SEQUENCE</scope>
</reference>
<dbReference type="AlphaFoldDB" id="A0A6J6CI60"/>
<dbReference type="InterPro" id="IPR011991">
    <property type="entry name" value="ArsR-like_HTH"/>
</dbReference>